<protein>
    <submittedName>
        <fullName evidence="1">Antibiotic biosynthesis monooxygenase</fullName>
    </submittedName>
</protein>
<organism evidence="1 2">
    <name type="scientific">Ktedonobacter robiniae</name>
    <dbReference type="NCBI Taxonomy" id="2778365"/>
    <lineage>
        <taxon>Bacteria</taxon>
        <taxon>Bacillati</taxon>
        <taxon>Chloroflexota</taxon>
        <taxon>Ktedonobacteria</taxon>
        <taxon>Ktedonobacterales</taxon>
        <taxon>Ktedonobacteraceae</taxon>
        <taxon>Ktedonobacter</taxon>
    </lineage>
</organism>
<evidence type="ECO:0000313" key="2">
    <source>
        <dbReference type="Proteomes" id="UP000654345"/>
    </source>
</evidence>
<accession>A0ABQ3V4T8</accession>
<evidence type="ECO:0000313" key="1">
    <source>
        <dbReference type="EMBL" id="GHO59968.1"/>
    </source>
</evidence>
<dbReference type="EMBL" id="BNJG01000003">
    <property type="protein sequence ID" value="GHO59968.1"/>
    <property type="molecule type" value="Genomic_DNA"/>
</dbReference>
<sequence>MIARLWRGWTLLENADAYEGLLREQVLPGLRQIDGYRGGYILRQESQGEVEFVVMNFFESLEAVCAFAGPDYTVPVFEPEARQLLSKVEPLAHHYEVKTTP</sequence>
<keyword evidence="2" id="KW-1185">Reference proteome</keyword>
<dbReference type="RefSeq" id="WP_201376097.1">
    <property type="nucleotide sequence ID" value="NZ_BNJG01000003.1"/>
</dbReference>
<proteinExistence type="predicted"/>
<keyword evidence="1" id="KW-0560">Oxidoreductase</keyword>
<comment type="caution">
    <text evidence="1">The sequence shown here is derived from an EMBL/GenBank/DDBJ whole genome shotgun (WGS) entry which is preliminary data.</text>
</comment>
<dbReference type="InterPro" id="IPR011008">
    <property type="entry name" value="Dimeric_a/b-barrel"/>
</dbReference>
<gene>
    <name evidence="1" type="ORF">KSB_84430</name>
</gene>
<keyword evidence="1" id="KW-0503">Monooxygenase</keyword>
<dbReference type="Proteomes" id="UP000654345">
    <property type="component" value="Unassembled WGS sequence"/>
</dbReference>
<name>A0ABQ3V4T8_9CHLR</name>
<dbReference type="SUPFAM" id="SSF54909">
    <property type="entry name" value="Dimeric alpha+beta barrel"/>
    <property type="match status" value="1"/>
</dbReference>
<reference evidence="1 2" key="1">
    <citation type="journal article" date="2021" name="Int. J. Syst. Evol. Microbiol.">
        <title>Reticulibacter mediterranei gen. nov., sp. nov., within the new family Reticulibacteraceae fam. nov., and Ktedonospora formicarum gen. nov., sp. nov., Ktedonobacter robiniae sp. nov., Dictyobacter formicarum sp. nov. and Dictyobacter arantiisoli sp. nov., belonging to the class Ktedonobacteria.</title>
        <authorList>
            <person name="Yabe S."/>
            <person name="Zheng Y."/>
            <person name="Wang C.M."/>
            <person name="Sakai Y."/>
            <person name="Abe K."/>
            <person name="Yokota A."/>
            <person name="Donadio S."/>
            <person name="Cavaletti L."/>
            <person name="Monciardini P."/>
        </authorList>
    </citation>
    <scope>NUCLEOTIDE SEQUENCE [LARGE SCALE GENOMIC DNA]</scope>
    <source>
        <strain evidence="1 2">SOSP1-30</strain>
    </source>
</reference>
<dbReference type="GO" id="GO:0004497">
    <property type="term" value="F:monooxygenase activity"/>
    <property type="evidence" value="ECO:0007669"/>
    <property type="project" value="UniProtKB-KW"/>
</dbReference>